<protein>
    <recommendedName>
        <fullName evidence="3 8">DNA repair protein RecO</fullName>
    </recommendedName>
    <alternativeName>
        <fullName evidence="7 8">Recombination protein O</fullName>
    </alternativeName>
</protein>
<evidence type="ECO:0000256" key="5">
    <source>
        <dbReference type="ARBA" id="ARBA00023172"/>
    </source>
</evidence>
<dbReference type="Gene3D" id="2.40.50.140">
    <property type="entry name" value="Nucleic acid-binding proteins"/>
    <property type="match status" value="1"/>
</dbReference>
<evidence type="ECO:0000313" key="10">
    <source>
        <dbReference type="EMBL" id="OOV88376.1"/>
    </source>
</evidence>
<dbReference type="InterPro" id="IPR042242">
    <property type="entry name" value="RecO_C"/>
</dbReference>
<dbReference type="InterPro" id="IPR022572">
    <property type="entry name" value="DNA_rep/recomb_RecO_N"/>
</dbReference>
<gene>
    <name evidence="8" type="primary">recO</name>
    <name evidence="10" type="ORF">BTA35_0202365</name>
</gene>
<dbReference type="STRING" id="966.BTA35_0202365"/>
<dbReference type="PANTHER" id="PTHR33991">
    <property type="entry name" value="DNA REPAIR PROTEIN RECO"/>
    <property type="match status" value="1"/>
</dbReference>
<comment type="function">
    <text evidence="1 8">Involved in DNA repair and RecF pathway recombination.</text>
</comment>
<dbReference type="EMBL" id="MTSD02000001">
    <property type="protein sequence ID" value="OOV88376.1"/>
    <property type="molecule type" value="Genomic_DNA"/>
</dbReference>
<dbReference type="GO" id="GO:0043590">
    <property type="term" value="C:bacterial nucleoid"/>
    <property type="evidence" value="ECO:0007669"/>
    <property type="project" value="TreeGrafter"/>
</dbReference>
<comment type="caution">
    <text evidence="10">The sequence shown here is derived from an EMBL/GenBank/DDBJ whole genome shotgun (WGS) entry which is preliminary data.</text>
</comment>
<dbReference type="NCBIfam" id="TIGR00613">
    <property type="entry name" value="reco"/>
    <property type="match status" value="1"/>
</dbReference>
<keyword evidence="6 8" id="KW-0234">DNA repair</keyword>
<dbReference type="Pfam" id="PF02565">
    <property type="entry name" value="RecO_C"/>
    <property type="match status" value="1"/>
</dbReference>
<evidence type="ECO:0000313" key="11">
    <source>
        <dbReference type="Proteomes" id="UP000190064"/>
    </source>
</evidence>
<accession>A0A1T1HEY2</accession>
<dbReference type="SUPFAM" id="SSF57863">
    <property type="entry name" value="ArfGap/RecO-like zinc finger"/>
    <property type="match status" value="1"/>
</dbReference>
<evidence type="ECO:0000256" key="3">
    <source>
        <dbReference type="ARBA" id="ARBA00021310"/>
    </source>
</evidence>
<evidence type="ECO:0000256" key="6">
    <source>
        <dbReference type="ARBA" id="ARBA00023204"/>
    </source>
</evidence>
<reference evidence="10" key="1">
    <citation type="submission" date="2017-02" db="EMBL/GenBank/DDBJ databases">
        <title>Draft Genome Sequence of the Salt Water Bacterium Oceanospirillum linum ATCC 11336.</title>
        <authorList>
            <person name="Trachtenberg A.M."/>
            <person name="Carney J.G."/>
            <person name="Linnane J.D."/>
            <person name="Rheaume B.A."/>
            <person name="Pitts N.L."/>
            <person name="Mykles D.L."/>
            <person name="Maclea K.S."/>
        </authorList>
    </citation>
    <scope>NUCLEOTIDE SEQUENCE [LARGE SCALE GENOMIC DNA]</scope>
    <source>
        <strain evidence="10">ATCC 11336</strain>
    </source>
</reference>
<dbReference type="HAMAP" id="MF_00201">
    <property type="entry name" value="RecO"/>
    <property type="match status" value="1"/>
</dbReference>
<name>A0A1T1HEY2_OCELI</name>
<dbReference type="Gene3D" id="1.20.1440.120">
    <property type="entry name" value="Recombination protein O, C-terminal domain"/>
    <property type="match status" value="1"/>
</dbReference>
<dbReference type="SUPFAM" id="SSF50249">
    <property type="entry name" value="Nucleic acid-binding proteins"/>
    <property type="match status" value="1"/>
</dbReference>
<evidence type="ECO:0000256" key="8">
    <source>
        <dbReference type="HAMAP-Rule" id="MF_00201"/>
    </source>
</evidence>
<proteinExistence type="inferred from homology"/>
<dbReference type="PANTHER" id="PTHR33991:SF1">
    <property type="entry name" value="DNA REPAIR PROTEIN RECO"/>
    <property type="match status" value="1"/>
</dbReference>
<dbReference type="RefSeq" id="WP_077242809.1">
    <property type="nucleotide sequence ID" value="NZ_FXTS01000001.1"/>
</dbReference>
<dbReference type="Pfam" id="PF11967">
    <property type="entry name" value="RecO_N"/>
    <property type="match status" value="1"/>
</dbReference>
<evidence type="ECO:0000256" key="7">
    <source>
        <dbReference type="ARBA" id="ARBA00033409"/>
    </source>
</evidence>
<keyword evidence="4 8" id="KW-0227">DNA damage</keyword>
<evidence type="ECO:0000256" key="4">
    <source>
        <dbReference type="ARBA" id="ARBA00022763"/>
    </source>
</evidence>
<dbReference type="GO" id="GO:0006310">
    <property type="term" value="P:DNA recombination"/>
    <property type="evidence" value="ECO:0007669"/>
    <property type="project" value="UniProtKB-UniRule"/>
</dbReference>
<keyword evidence="11" id="KW-1185">Reference proteome</keyword>
<organism evidence="10 11">
    <name type="scientific">Oceanospirillum linum</name>
    <dbReference type="NCBI Taxonomy" id="966"/>
    <lineage>
        <taxon>Bacteria</taxon>
        <taxon>Pseudomonadati</taxon>
        <taxon>Pseudomonadota</taxon>
        <taxon>Gammaproteobacteria</taxon>
        <taxon>Oceanospirillales</taxon>
        <taxon>Oceanospirillaceae</taxon>
        <taxon>Oceanospirillum</taxon>
    </lineage>
</organism>
<comment type="similarity">
    <text evidence="2 8">Belongs to the RecO family.</text>
</comment>
<dbReference type="InterPro" id="IPR012340">
    <property type="entry name" value="NA-bd_OB-fold"/>
</dbReference>
<dbReference type="InterPro" id="IPR037278">
    <property type="entry name" value="ARFGAP/RecO"/>
</dbReference>
<keyword evidence="5 8" id="KW-0233">DNA recombination</keyword>
<feature type="domain" description="DNA replication/recombination mediator RecO N-terminal" evidence="9">
    <location>
        <begin position="8"/>
        <end position="78"/>
    </location>
</feature>
<sequence>MITSVHCQPAYVLHSRPYKETSALVSLLTLDYGRIDGVARGVRQKKSRNRALLQPLQPLQLSWRGSSSLKTLFDIEPCGQLPLLGGRALSCVLYANELLNRLLLPQEAVPETFREYALMIAQLQQPGQLEPSLRSFEWQLLETLGYPLVFSDDQGGQLKPDQQYIYHWQSGFHPVDQGGFAGDVLQALSEQNWSSADALKVAKKLSRIALQPLIGDKPLLSRQLFQPSIANQNPIQPHLPALLDSGQ</sequence>
<evidence type="ECO:0000256" key="2">
    <source>
        <dbReference type="ARBA" id="ARBA00007452"/>
    </source>
</evidence>
<evidence type="ECO:0000256" key="1">
    <source>
        <dbReference type="ARBA" id="ARBA00003065"/>
    </source>
</evidence>
<dbReference type="InterPro" id="IPR003717">
    <property type="entry name" value="RecO"/>
</dbReference>
<evidence type="ECO:0000259" key="9">
    <source>
        <dbReference type="Pfam" id="PF11967"/>
    </source>
</evidence>
<dbReference type="GO" id="GO:0006302">
    <property type="term" value="P:double-strand break repair"/>
    <property type="evidence" value="ECO:0007669"/>
    <property type="project" value="TreeGrafter"/>
</dbReference>
<dbReference type="Proteomes" id="UP000190064">
    <property type="component" value="Unassembled WGS sequence"/>
</dbReference>
<dbReference type="AlphaFoldDB" id="A0A1T1HEY2"/>